<dbReference type="PROSITE" id="PS50011">
    <property type="entry name" value="PROTEIN_KINASE_DOM"/>
    <property type="match status" value="1"/>
</dbReference>
<dbReference type="SMART" id="SM00219">
    <property type="entry name" value="TyrKc"/>
    <property type="match status" value="1"/>
</dbReference>
<proteinExistence type="predicted"/>
<dbReference type="SUPFAM" id="SSF56112">
    <property type="entry name" value="Protein kinase-like (PK-like)"/>
    <property type="match status" value="1"/>
</dbReference>
<dbReference type="Gene3D" id="1.10.510.10">
    <property type="entry name" value="Transferase(Phosphotransferase) domain 1"/>
    <property type="match status" value="1"/>
</dbReference>
<dbReference type="InterPro" id="IPR008266">
    <property type="entry name" value="Tyr_kinase_AS"/>
</dbReference>
<keyword evidence="4" id="KW-0418">Kinase</keyword>
<dbReference type="AlphaFoldDB" id="A0A2P6MZ58"/>
<accession>A0A2P6MZ58</accession>
<dbReference type="GO" id="GO:0005524">
    <property type="term" value="F:ATP binding"/>
    <property type="evidence" value="ECO:0007669"/>
    <property type="project" value="UniProtKB-KW"/>
</dbReference>
<dbReference type="GO" id="GO:0004713">
    <property type="term" value="F:protein tyrosine kinase activity"/>
    <property type="evidence" value="ECO:0007669"/>
    <property type="project" value="InterPro"/>
</dbReference>
<organism evidence="4 5">
    <name type="scientific">Planoprotostelium fungivorum</name>
    <dbReference type="NCBI Taxonomy" id="1890364"/>
    <lineage>
        <taxon>Eukaryota</taxon>
        <taxon>Amoebozoa</taxon>
        <taxon>Evosea</taxon>
        <taxon>Variosea</taxon>
        <taxon>Cavosteliida</taxon>
        <taxon>Cavosteliaceae</taxon>
        <taxon>Planoprotostelium</taxon>
    </lineage>
</organism>
<dbReference type="InterPro" id="IPR050198">
    <property type="entry name" value="Non-receptor_tyrosine_kinases"/>
</dbReference>
<evidence type="ECO:0000313" key="5">
    <source>
        <dbReference type="Proteomes" id="UP000241769"/>
    </source>
</evidence>
<dbReference type="Proteomes" id="UP000241769">
    <property type="component" value="Unassembled WGS sequence"/>
</dbReference>
<keyword evidence="1" id="KW-0547">Nucleotide-binding</keyword>
<dbReference type="InterPro" id="IPR011009">
    <property type="entry name" value="Kinase-like_dom_sf"/>
</dbReference>
<protein>
    <submittedName>
        <fullName evidence="4">Tyrosine-protein kinase ITK/TSK isoform 2</fullName>
    </submittedName>
</protein>
<reference evidence="4 5" key="1">
    <citation type="journal article" date="2018" name="Genome Biol. Evol.">
        <title>Multiple Roots of Fruiting Body Formation in Amoebozoa.</title>
        <authorList>
            <person name="Hillmann F."/>
            <person name="Forbes G."/>
            <person name="Novohradska S."/>
            <person name="Ferling I."/>
            <person name="Riege K."/>
            <person name="Groth M."/>
            <person name="Westermann M."/>
            <person name="Marz M."/>
            <person name="Spaller T."/>
            <person name="Winckler T."/>
            <person name="Schaap P."/>
            <person name="Glockner G."/>
        </authorList>
    </citation>
    <scope>NUCLEOTIDE SEQUENCE [LARGE SCALE GENOMIC DNA]</scope>
    <source>
        <strain evidence="4 5">Jena</strain>
    </source>
</reference>
<gene>
    <name evidence="4" type="ORF">PROFUN_14667</name>
</gene>
<keyword evidence="4" id="KW-0808">Transferase</keyword>
<dbReference type="InterPro" id="IPR020635">
    <property type="entry name" value="Tyr_kinase_cat_dom"/>
</dbReference>
<dbReference type="PROSITE" id="PS00109">
    <property type="entry name" value="PROTEIN_KINASE_TYR"/>
    <property type="match status" value="1"/>
</dbReference>
<dbReference type="OrthoDB" id="25766at2759"/>
<dbReference type="EMBL" id="MDYQ01000290">
    <property type="protein sequence ID" value="PRP76966.1"/>
    <property type="molecule type" value="Genomic_DNA"/>
</dbReference>
<evidence type="ECO:0000313" key="4">
    <source>
        <dbReference type="EMBL" id="PRP76966.1"/>
    </source>
</evidence>
<dbReference type="InterPro" id="IPR000719">
    <property type="entry name" value="Prot_kinase_dom"/>
</dbReference>
<evidence type="ECO:0000256" key="1">
    <source>
        <dbReference type="ARBA" id="ARBA00022741"/>
    </source>
</evidence>
<dbReference type="Pfam" id="PF07714">
    <property type="entry name" value="PK_Tyr_Ser-Thr"/>
    <property type="match status" value="1"/>
</dbReference>
<dbReference type="InParanoid" id="A0A2P6MZ58"/>
<keyword evidence="2" id="KW-0067">ATP-binding</keyword>
<comment type="caution">
    <text evidence="4">The sequence shown here is derived from an EMBL/GenBank/DDBJ whole genome shotgun (WGS) entry which is preliminary data.</text>
</comment>
<dbReference type="InterPro" id="IPR001245">
    <property type="entry name" value="Ser-Thr/Tyr_kinase_cat_dom"/>
</dbReference>
<dbReference type="PANTHER" id="PTHR24418">
    <property type="entry name" value="TYROSINE-PROTEIN KINASE"/>
    <property type="match status" value="1"/>
</dbReference>
<name>A0A2P6MZ58_9EUKA</name>
<sequence length="440" mass="50394">MWILVIVFNGWLPTLMKCYRMVYSHVFMMVFLARVQPNLFPFSVFPQLPHAKPGKKSARQPGRAVIFTHTLAATDVEVTESVIQSDIFGTPDIMDHYELANYEYDDDYEGLNMNEMYIHEMDLQYDHALETTLAFVEPIDYGRQYAQIEVDLQLDHMHSPLVHLSEVETNGRQLGRGAEAIVSKGKWRNNAVAVKRFISEEDTKAARREIEIHSQLRPHPNLVQYYGTTISEGGLCMVMEVCDGSLDKLVTLHLLNPRFCLKILKGAAAGLKHLHNEGVIHRDIAARNILICGETAKISDLGLSQMENKKPHHHAIFPIRHSAPEVLSSKARCFSRQSDLWSFGILMWEMFSGERPYPYRSNAEIINVVVRNGNCLQKPNIRIRGVQNTLPDEEKRRLPTEAKSLWKRLKPLYRKCTAYTPEERPTDFGEVLEGLMSIHL</sequence>
<dbReference type="STRING" id="1890364.A0A2P6MZ58"/>
<keyword evidence="5" id="KW-1185">Reference proteome</keyword>
<evidence type="ECO:0000259" key="3">
    <source>
        <dbReference type="PROSITE" id="PS50011"/>
    </source>
</evidence>
<feature type="domain" description="Protein kinase" evidence="3">
    <location>
        <begin position="168"/>
        <end position="440"/>
    </location>
</feature>
<evidence type="ECO:0000256" key="2">
    <source>
        <dbReference type="ARBA" id="ARBA00022840"/>
    </source>
</evidence>
<dbReference type="Gene3D" id="3.30.200.20">
    <property type="entry name" value="Phosphorylase Kinase, domain 1"/>
    <property type="match status" value="1"/>
</dbReference>